<gene>
    <name evidence="1" type="ORF">Porky_117</name>
</gene>
<dbReference type="RefSeq" id="YP_002014436.1">
    <property type="nucleotide sequence ID" value="NC_011055.1"/>
</dbReference>
<proteinExistence type="predicted"/>
<organism evidence="1 2">
    <name type="scientific">Mycobacterium phage Porky</name>
    <dbReference type="NCBI Taxonomy" id="2914015"/>
    <lineage>
        <taxon>Viruses</taxon>
        <taxon>Duplodnaviria</taxon>
        <taxon>Heunggongvirae</taxon>
        <taxon>Uroviricota</taxon>
        <taxon>Caudoviricetes</taxon>
        <taxon>Kostyavirus</taxon>
        <taxon>Kostyavirus porky</taxon>
    </lineage>
</organism>
<dbReference type="KEGG" id="vg:6470157"/>
<dbReference type="Proteomes" id="UP000002723">
    <property type="component" value="Segment"/>
</dbReference>
<evidence type="ECO:0000313" key="2">
    <source>
        <dbReference type="Proteomes" id="UP000002723"/>
    </source>
</evidence>
<accession>B5A677</accession>
<keyword evidence="2" id="KW-1185">Reference proteome</keyword>
<dbReference type="OrthoDB" id="25363at10239"/>
<evidence type="ECO:0000313" key="1">
    <source>
        <dbReference type="EMBL" id="ACF33932.1"/>
    </source>
</evidence>
<reference evidence="1 2" key="1">
    <citation type="submission" date="2008-06" db="EMBL/GenBank/DDBJ databases">
        <authorList>
            <person name="Donis-Keller H."/>
            <person name="Houtz J.M."/>
            <person name="Paladin E.C."/>
            <person name="Jacobs-Sera D."/>
            <person name="Hendrix R.W."/>
            <person name="Hatfull G.F."/>
        </authorList>
    </citation>
    <scope>NUCLEOTIDE SEQUENCE [LARGE SCALE GENOMIC DNA]</scope>
</reference>
<dbReference type="GeneID" id="6470157"/>
<sequence>MPSRRLRLIASDRGMGQTTALLDIACANARRGKTVAFWSSHYPSALHNFRLLQEVLDGDASVKGVTNTPMQALFKSGGRIIFTCDSYERRGRDGYGVFMHVDDASGLIEFTDG</sequence>
<protein>
    <submittedName>
        <fullName evidence="1">Uncharacterized protein</fullName>
    </submittedName>
</protein>
<name>B5A677_9CAUD</name>
<dbReference type="EMBL" id="EU816588">
    <property type="protein sequence ID" value="ACF33932.1"/>
    <property type="molecule type" value="Genomic_DNA"/>
</dbReference>